<protein>
    <submittedName>
        <fullName evidence="1">Uncharacterized protein</fullName>
    </submittedName>
</protein>
<dbReference type="AlphaFoldDB" id="A0A9N7Z3J9"/>
<proteinExistence type="predicted"/>
<comment type="caution">
    <text evidence="1">The sequence shown here is derived from an EMBL/GenBank/DDBJ whole genome shotgun (WGS) entry which is preliminary data.</text>
</comment>
<sequence>MQPPEEVKREKDRHQMSNCEEKTIACPRRVSVRLWLVLSSGRQGVPLQLSPSRGRVSPLSMPVPCARLMSAAPAPICCSWCACRGHCGLLPLSPQAVPPSAPMLRGCPVASGANLGLHRLERYGRGRRVPASLSVRPAASAPALCARSSMPGVHVQTQKEARFKGQIARAVRSEQELSWLHHLPCWVPMRVGGASAAAEAGYSPSSSAGLNSITSVRRWGLTTAVVSRG</sequence>
<evidence type="ECO:0000313" key="2">
    <source>
        <dbReference type="Proteomes" id="UP001153269"/>
    </source>
</evidence>
<organism evidence="1 2">
    <name type="scientific">Pleuronectes platessa</name>
    <name type="common">European plaice</name>
    <dbReference type="NCBI Taxonomy" id="8262"/>
    <lineage>
        <taxon>Eukaryota</taxon>
        <taxon>Metazoa</taxon>
        <taxon>Chordata</taxon>
        <taxon>Craniata</taxon>
        <taxon>Vertebrata</taxon>
        <taxon>Euteleostomi</taxon>
        <taxon>Actinopterygii</taxon>
        <taxon>Neopterygii</taxon>
        <taxon>Teleostei</taxon>
        <taxon>Neoteleostei</taxon>
        <taxon>Acanthomorphata</taxon>
        <taxon>Carangaria</taxon>
        <taxon>Pleuronectiformes</taxon>
        <taxon>Pleuronectoidei</taxon>
        <taxon>Pleuronectidae</taxon>
        <taxon>Pleuronectes</taxon>
    </lineage>
</organism>
<evidence type="ECO:0000313" key="1">
    <source>
        <dbReference type="EMBL" id="CAB1447576.1"/>
    </source>
</evidence>
<dbReference type="EMBL" id="CADEAL010003951">
    <property type="protein sequence ID" value="CAB1447576.1"/>
    <property type="molecule type" value="Genomic_DNA"/>
</dbReference>
<reference evidence="1" key="1">
    <citation type="submission" date="2020-03" db="EMBL/GenBank/DDBJ databases">
        <authorList>
            <person name="Weist P."/>
        </authorList>
    </citation>
    <scope>NUCLEOTIDE SEQUENCE</scope>
</reference>
<gene>
    <name evidence="1" type="ORF">PLEPLA_LOCUS35259</name>
</gene>
<dbReference type="Proteomes" id="UP001153269">
    <property type="component" value="Unassembled WGS sequence"/>
</dbReference>
<keyword evidence="2" id="KW-1185">Reference proteome</keyword>
<accession>A0A9N7Z3J9</accession>
<name>A0A9N7Z3J9_PLEPL</name>